<keyword evidence="6 8" id="KW-1133">Transmembrane helix</keyword>
<dbReference type="PANTHER" id="PTHR39342:SF1">
    <property type="entry name" value="UPF0283 MEMBRANE PROTEIN YCJF"/>
    <property type="match status" value="1"/>
</dbReference>
<feature type="transmembrane region" description="Helical" evidence="8">
    <location>
        <begin position="116"/>
        <end position="136"/>
    </location>
</feature>
<sequence>MTKKIGQDEPPRAQNPARKPTAFTVEPDAPRSAGRQAMPASRSPRSFSGEIEIVPDERDPFAGMANEAEALPVATPRRRGISFARIAMGAFGFLLSLAFGLWVDGLIRDLFSRADWLGYTAIAVLVIGLLALLIAVGRELAGLYRLDAVQNLKLDAQAAAASMKRANAITIVRRLSGLVAHRPETARGRKTLESVEDDIIDAPQLIDLAERELLGPLDIKARALILGSSKRVSVVTAVSPRAVVDLAYVLFEVVRLVRAMAELYGGRPGSFGMLRLLKDVFAHLAVTGSIAIGDGLAQQVLGHGLASRLSSRLGEGVINGLMTARIGIAAMDLCRPLPFDATKRPGIGDFIGDLTPSMTGKGDNRTA</sequence>
<dbReference type="Proteomes" id="UP000247536">
    <property type="component" value="Unassembled WGS sequence"/>
</dbReference>
<dbReference type="RefSeq" id="WP_110790633.1">
    <property type="nucleotide sequence ID" value="NZ_QJRY01000002.1"/>
</dbReference>
<evidence type="ECO:0000256" key="7">
    <source>
        <dbReference type="ARBA" id="ARBA00023136"/>
    </source>
</evidence>
<feature type="region of interest" description="Disordered" evidence="9">
    <location>
        <begin position="1"/>
        <end position="46"/>
    </location>
</feature>
<evidence type="ECO:0000256" key="8">
    <source>
        <dbReference type="HAMAP-Rule" id="MF_01085"/>
    </source>
</evidence>
<reference evidence="10 11" key="1">
    <citation type="submission" date="2018-06" db="EMBL/GenBank/DDBJ databases">
        <title>Rhizobium wuzhouense sp. nov., isolated from roots of Oryza officinalis.</title>
        <authorList>
            <person name="Yuan T."/>
        </authorList>
    </citation>
    <scope>NUCLEOTIDE SEQUENCE [LARGE SCALE GENOMIC DNA]</scope>
    <source>
        <strain evidence="10 11">W44</strain>
    </source>
</reference>
<dbReference type="EMBL" id="QJRY01000002">
    <property type="protein sequence ID" value="PYB75246.1"/>
    <property type="molecule type" value="Genomic_DNA"/>
</dbReference>
<evidence type="ECO:0000313" key="10">
    <source>
        <dbReference type="EMBL" id="PYB75246.1"/>
    </source>
</evidence>
<name>A0ABX5NTC8_9HYPH</name>
<evidence type="ECO:0000256" key="6">
    <source>
        <dbReference type="ARBA" id="ARBA00022989"/>
    </source>
</evidence>
<protein>
    <recommendedName>
        <fullName evidence="8">UPF0283 membrane protein DMY87_07275</fullName>
    </recommendedName>
</protein>
<gene>
    <name evidence="10" type="ORF">DMY87_07275</name>
</gene>
<comment type="caution">
    <text evidence="10">The sequence shown here is derived from an EMBL/GenBank/DDBJ whole genome shotgun (WGS) entry which is preliminary data.</text>
</comment>
<evidence type="ECO:0000256" key="3">
    <source>
        <dbReference type="ARBA" id="ARBA00022475"/>
    </source>
</evidence>
<evidence type="ECO:0000256" key="5">
    <source>
        <dbReference type="ARBA" id="ARBA00022692"/>
    </source>
</evidence>
<evidence type="ECO:0000256" key="2">
    <source>
        <dbReference type="ARBA" id="ARBA00008255"/>
    </source>
</evidence>
<dbReference type="InterPro" id="IPR006507">
    <property type="entry name" value="UPF0283"/>
</dbReference>
<feature type="transmembrane region" description="Helical" evidence="8">
    <location>
        <begin position="86"/>
        <end position="104"/>
    </location>
</feature>
<feature type="compositionally biased region" description="Basic and acidic residues" evidence="9">
    <location>
        <begin position="1"/>
        <end position="11"/>
    </location>
</feature>
<evidence type="ECO:0000256" key="9">
    <source>
        <dbReference type="SAM" id="MobiDB-lite"/>
    </source>
</evidence>
<evidence type="ECO:0000256" key="4">
    <source>
        <dbReference type="ARBA" id="ARBA00022519"/>
    </source>
</evidence>
<comment type="similarity">
    <text evidence="2 8">Belongs to the UPF0283 family.</text>
</comment>
<dbReference type="NCBIfam" id="TIGR01620">
    <property type="entry name" value="hyp_HI0043"/>
    <property type="match status" value="1"/>
</dbReference>
<keyword evidence="3 8" id="KW-1003">Cell membrane</keyword>
<keyword evidence="7 8" id="KW-0472">Membrane</keyword>
<accession>A0ABX5NTC8</accession>
<dbReference type="InterPro" id="IPR021147">
    <property type="entry name" value="DUF697"/>
</dbReference>
<organism evidence="10 11">
    <name type="scientific">Rhizobium wuzhouense</name>
    <dbReference type="NCBI Taxonomy" id="1986026"/>
    <lineage>
        <taxon>Bacteria</taxon>
        <taxon>Pseudomonadati</taxon>
        <taxon>Pseudomonadota</taxon>
        <taxon>Alphaproteobacteria</taxon>
        <taxon>Hyphomicrobiales</taxon>
        <taxon>Rhizobiaceae</taxon>
        <taxon>Rhizobium/Agrobacterium group</taxon>
        <taxon>Rhizobium</taxon>
    </lineage>
</organism>
<dbReference type="PANTHER" id="PTHR39342">
    <property type="entry name" value="UPF0283 MEMBRANE PROTEIN YCJF"/>
    <property type="match status" value="1"/>
</dbReference>
<keyword evidence="4" id="KW-0997">Cell inner membrane</keyword>
<dbReference type="HAMAP" id="MF_01085">
    <property type="entry name" value="UPF0283"/>
    <property type="match status" value="1"/>
</dbReference>
<evidence type="ECO:0000313" key="11">
    <source>
        <dbReference type="Proteomes" id="UP000247536"/>
    </source>
</evidence>
<evidence type="ECO:0000256" key="1">
    <source>
        <dbReference type="ARBA" id="ARBA00004429"/>
    </source>
</evidence>
<comment type="subcellular location">
    <subcellularLocation>
        <location evidence="1">Cell inner membrane</location>
        <topology evidence="1">Multi-pass membrane protein</topology>
    </subcellularLocation>
    <subcellularLocation>
        <location evidence="8">Cell membrane</location>
        <topology evidence="8">Multi-pass membrane protein</topology>
    </subcellularLocation>
</comment>
<keyword evidence="11" id="KW-1185">Reference proteome</keyword>
<proteinExistence type="inferred from homology"/>
<keyword evidence="5 8" id="KW-0812">Transmembrane</keyword>
<dbReference type="Pfam" id="PF05128">
    <property type="entry name" value="DUF697"/>
    <property type="match status" value="1"/>
</dbReference>